<evidence type="ECO:0000313" key="2">
    <source>
        <dbReference type="EMBL" id="GGM21722.1"/>
    </source>
</evidence>
<dbReference type="GO" id="GO:0005507">
    <property type="term" value="F:copper ion binding"/>
    <property type="evidence" value="ECO:0007669"/>
    <property type="project" value="TreeGrafter"/>
</dbReference>
<dbReference type="GO" id="GO:0010038">
    <property type="term" value="P:response to metal ion"/>
    <property type="evidence" value="ECO:0007669"/>
    <property type="project" value="InterPro"/>
</dbReference>
<reference evidence="2" key="1">
    <citation type="journal article" date="2014" name="Int. J. Syst. Evol. Microbiol.">
        <title>Complete genome sequence of Corynebacterium casei LMG S-19264T (=DSM 44701T), isolated from a smear-ripened cheese.</title>
        <authorList>
            <consortium name="US DOE Joint Genome Institute (JGI-PGF)"/>
            <person name="Walter F."/>
            <person name="Albersmeier A."/>
            <person name="Kalinowski J."/>
            <person name="Ruckert C."/>
        </authorList>
    </citation>
    <scope>NUCLEOTIDE SEQUENCE</scope>
    <source>
        <strain evidence="2">JCM 19831</strain>
    </source>
</reference>
<comment type="similarity">
    <text evidence="1">Belongs to the CutA family.</text>
</comment>
<dbReference type="PANTHER" id="PTHR23419:SF8">
    <property type="entry name" value="FI09726P"/>
    <property type="match status" value="1"/>
</dbReference>
<evidence type="ECO:0000256" key="1">
    <source>
        <dbReference type="ARBA" id="ARBA00010169"/>
    </source>
</evidence>
<accession>A0A917WPS8</accession>
<protein>
    <submittedName>
        <fullName evidence="2">Divalent cation tolerance protein</fullName>
    </submittedName>
</protein>
<dbReference type="SUPFAM" id="SSF54913">
    <property type="entry name" value="GlnB-like"/>
    <property type="match status" value="1"/>
</dbReference>
<dbReference type="AlphaFoldDB" id="A0A917WPS8"/>
<dbReference type="Gene3D" id="3.30.70.120">
    <property type="match status" value="1"/>
</dbReference>
<gene>
    <name evidence="2" type="primary">cutA</name>
    <name evidence="2" type="ORF">GCM10007977_023590</name>
</gene>
<reference evidence="2" key="2">
    <citation type="submission" date="2020-09" db="EMBL/GenBank/DDBJ databases">
        <authorList>
            <person name="Sun Q."/>
            <person name="Ohkuma M."/>
        </authorList>
    </citation>
    <scope>NUCLEOTIDE SEQUENCE</scope>
    <source>
        <strain evidence="2">JCM 19831</strain>
    </source>
</reference>
<dbReference type="EMBL" id="BMPI01000009">
    <property type="protein sequence ID" value="GGM21722.1"/>
    <property type="molecule type" value="Genomic_DNA"/>
</dbReference>
<dbReference type="PANTHER" id="PTHR23419">
    <property type="entry name" value="DIVALENT CATION TOLERANCE CUTA-RELATED"/>
    <property type="match status" value="1"/>
</dbReference>
<dbReference type="InterPro" id="IPR011322">
    <property type="entry name" value="N-reg_PII-like_a/b"/>
</dbReference>
<sequence>MTEYLQVSTAFTARQDAAYVARSATHSRLAAAAQVIGPVLSMRWQDGALVETEEWQLMLRTRVDRFDELTAYLVERHPEPNPEIVGVPIVPGTRSYLNWLDQRVTL</sequence>
<dbReference type="Proteomes" id="UP000642070">
    <property type="component" value="Unassembled WGS sequence"/>
</dbReference>
<dbReference type="Pfam" id="PF03091">
    <property type="entry name" value="CutA1"/>
    <property type="match status" value="1"/>
</dbReference>
<name>A0A917WPS8_9ACTN</name>
<keyword evidence="3" id="KW-1185">Reference proteome</keyword>
<organism evidence="2 3">
    <name type="scientific">Dactylosporangium sucinum</name>
    <dbReference type="NCBI Taxonomy" id="1424081"/>
    <lineage>
        <taxon>Bacteria</taxon>
        <taxon>Bacillati</taxon>
        <taxon>Actinomycetota</taxon>
        <taxon>Actinomycetes</taxon>
        <taxon>Micromonosporales</taxon>
        <taxon>Micromonosporaceae</taxon>
        <taxon>Dactylosporangium</taxon>
    </lineage>
</organism>
<dbReference type="InterPro" id="IPR004323">
    <property type="entry name" value="Ion_tolerance_CutA"/>
</dbReference>
<comment type="caution">
    <text evidence="2">The sequence shown here is derived from an EMBL/GenBank/DDBJ whole genome shotgun (WGS) entry which is preliminary data.</text>
</comment>
<evidence type="ECO:0000313" key="3">
    <source>
        <dbReference type="Proteomes" id="UP000642070"/>
    </source>
</evidence>
<dbReference type="RefSeq" id="WP_190249807.1">
    <property type="nucleotide sequence ID" value="NZ_BMPI01000009.1"/>
</dbReference>
<dbReference type="InterPro" id="IPR015867">
    <property type="entry name" value="N-reg_PII/ATP_PRibTrfase_C"/>
</dbReference>
<proteinExistence type="inferred from homology"/>